<evidence type="ECO:0000256" key="1">
    <source>
        <dbReference type="SAM" id="MobiDB-lite"/>
    </source>
</evidence>
<feature type="region of interest" description="Disordered" evidence="1">
    <location>
        <begin position="15"/>
        <end position="44"/>
    </location>
</feature>
<feature type="compositionally biased region" description="Low complexity" evidence="1">
    <location>
        <begin position="19"/>
        <end position="44"/>
    </location>
</feature>
<evidence type="ECO:0000313" key="2">
    <source>
        <dbReference type="EMBL" id="KNC98491.1"/>
    </source>
</evidence>
<sequence>MGRAIFRRTISDSYTGGCSSSADPPAGPAAPSTNDPPTNDTTTNTAPSCWAFCTGVITYIKTIPLRFKINYWGLNQAVYDELRGHYVAYRLQRECFRSAYLRSRELVFERLRPLTRAEEEGLRQLAEERDPEMGVDYWGIREYEEQIRQGLIERAPEELVPSDDE</sequence>
<proteinExistence type="predicted"/>
<evidence type="ECO:0000313" key="3">
    <source>
        <dbReference type="Proteomes" id="UP000053201"/>
    </source>
</evidence>
<protein>
    <submittedName>
        <fullName evidence="2">Uncharacterized protein</fullName>
    </submittedName>
</protein>
<name>A0A0L0HC26_SPIPD</name>
<dbReference type="Proteomes" id="UP000053201">
    <property type="component" value="Unassembled WGS sequence"/>
</dbReference>
<keyword evidence="3" id="KW-1185">Reference proteome</keyword>
<reference evidence="2 3" key="1">
    <citation type="submission" date="2009-08" db="EMBL/GenBank/DDBJ databases">
        <title>The Genome Sequence of Spizellomyces punctatus strain DAOM BR117.</title>
        <authorList>
            <consortium name="The Broad Institute Genome Sequencing Platform"/>
            <person name="Russ C."/>
            <person name="Cuomo C."/>
            <person name="Shea T."/>
            <person name="Young S.K."/>
            <person name="Zeng Q."/>
            <person name="Koehrsen M."/>
            <person name="Haas B."/>
            <person name="Borodovsky M."/>
            <person name="Guigo R."/>
            <person name="Alvarado L."/>
            <person name="Berlin A."/>
            <person name="Bochicchio J."/>
            <person name="Borenstein D."/>
            <person name="Chapman S."/>
            <person name="Chen Z."/>
            <person name="Engels R."/>
            <person name="Freedman E."/>
            <person name="Gellesch M."/>
            <person name="Goldberg J."/>
            <person name="Griggs A."/>
            <person name="Gujja S."/>
            <person name="Heiman D."/>
            <person name="Hepburn T."/>
            <person name="Howarth C."/>
            <person name="Jen D."/>
            <person name="Larson L."/>
            <person name="Lewis B."/>
            <person name="Mehta T."/>
            <person name="Park D."/>
            <person name="Pearson M."/>
            <person name="Roberts A."/>
            <person name="Saif S."/>
            <person name="Shenoy N."/>
            <person name="Sisk P."/>
            <person name="Stolte C."/>
            <person name="Sykes S."/>
            <person name="Thomson T."/>
            <person name="Walk T."/>
            <person name="White J."/>
            <person name="Yandava C."/>
            <person name="Burger G."/>
            <person name="Gray M.W."/>
            <person name="Holland P.W.H."/>
            <person name="King N."/>
            <person name="Lang F.B.F."/>
            <person name="Roger A.J."/>
            <person name="Ruiz-Trillo I."/>
            <person name="Lander E."/>
            <person name="Nusbaum C."/>
        </authorList>
    </citation>
    <scope>NUCLEOTIDE SEQUENCE [LARGE SCALE GENOMIC DNA]</scope>
    <source>
        <strain evidence="2 3">DAOM BR117</strain>
    </source>
</reference>
<gene>
    <name evidence="2" type="ORF">SPPG_06188</name>
</gene>
<dbReference type="AlphaFoldDB" id="A0A0L0HC26"/>
<accession>A0A0L0HC26</accession>
<dbReference type="VEuPathDB" id="FungiDB:SPPG_06188"/>
<dbReference type="GeneID" id="27689513"/>
<dbReference type="RefSeq" id="XP_016606531.1">
    <property type="nucleotide sequence ID" value="XM_016754393.1"/>
</dbReference>
<organism evidence="2 3">
    <name type="scientific">Spizellomyces punctatus (strain DAOM BR117)</name>
    <dbReference type="NCBI Taxonomy" id="645134"/>
    <lineage>
        <taxon>Eukaryota</taxon>
        <taxon>Fungi</taxon>
        <taxon>Fungi incertae sedis</taxon>
        <taxon>Chytridiomycota</taxon>
        <taxon>Chytridiomycota incertae sedis</taxon>
        <taxon>Chytridiomycetes</taxon>
        <taxon>Spizellomycetales</taxon>
        <taxon>Spizellomycetaceae</taxon>
        <taxon>Spizellomyces</taxon>
    </lineage>
</organism>
<dbReference type="EMBL" id="KQ257460">
    <property type="protein sequence ID" value="KNC98491.1"/>
    <property type="molecule type" value="Genomic_DNA"/>
</dbReference>
<dbReference type="InParanoid" id="A0A0L0HC26"/>